<feature type="transmembrane region" description="Helical" evidence="1">
    <location>
        <begin position="41"/>
        <end position="62"/>
    </location>
</feature>
<evidence type="ECO:0000313" key="2">
    <source>
        <dbReference type="EMBL" id="PRY34295.1"/>
    </source>
</evidence>
<keyword evidence="1" id="KW-0472">Membrane</keyword>
<dbReference type="EMBL" id="PVTF01000017">
    <property type="protein sequence ID" value="PRY34295.1"/>
    <property type="molecule type" value="Genomic_DNA"/>
</dbReference>
<proteinExistence type="predicted"/>
<evidence type="ECO:0000313" key="3">
    <source>
        <dbReference type="Proteomes" id="UP000239494"/>
    </source>
</evidence>
<gene>
    <name evidence="2" type="ORF">CLV43_11769</name>
</gene>
<keyword evidence="1" id="KW-1133">Transmembrane helix</keyword>
<protein>
    <submittedName>
        <fullName evidence="2">Uncharacterized protein</fullName>
    </submittedName>
</protein>
<keyword evidence="3" id="KW-1185">Reference proteome</keyword>
<evidence type="ECO:0000256" key="1">
    <source>
        <dbReference type="SAM" id="Phobius"/>
    </source>
</evidence>
<comment type="caution">
    <text evidence="2">The sequence shown here is derived from an EMBL/GenBank/DDBJ whole genome shotgun (WGS) entry which is preliminary data.</text>
</comment>
<dbReference type="AlphaFoldDB" id="A0A2T0SLL3"/>
<dbReference type="RefSeq" id="WP_106195085.1">
    <property type="nucleotide sequence ID" value="NZ_PVTF01000017.1"/>
</dbReference>
<sequence>MLCAAGRPLGLPTWLAVPYLFATAVIGLTGLASLLLGSFDWSIGLSAPVFGAATAVAIATGSAVRWRSTWQRRWLRWTYPWSVLVLGVATDGLRLPVLVMTGLGIPVVALLIRWYVVERRRTTALAASGRYTSAGC</sequence>
<organism evidence="2 3">
    <name type="scientific">Umezawaea tangerina</name>
    <dbReference type="NCBI Taxonomy" id="84725"/>
    <lineage>
        <taxon>Bacteria</taxon>
        <taxon>Bacillati</taxon>
        <taxon>Actinomycetota</taxon>
        <taxon>Actinomycetes</taxon>
        <taxon>Pseudonocardiales</taxon>
        <taxon>Pseudonocardiaceae</taxon>
        <taxon>Umezawaea</taxon>
    </lineage>
</organism>
<feature type="transmembrane region" description="Helical" evidence="1">
    <location>
        <begin position="96"/>
        <end position="116"/>
    </location>
</feature>
<feature type="transmembrane region" description="Helical" evidence="1">
    <location>
        <begin position="12"/>
        <end position="35"/>
    </location>
</feature>
<dbReference type="Proteomes" id="UP000239494">
    <property type="component" value="Unassembled WGS sequence"/>
</dbReference>
<dbReference type="OrthoDB" id="3700788at2"/>
<keyword evidence="1" id="KW-0812">Transmembrane</keyword>
<reference evidence="2 3" key="1">
    <citation type="submission" date="2018-03" db="EMBL/GenBank/DDBJ databases">
        <title>Genomic Encyclopedia of Archaeal and Bacterial Type Strains, Phase II (KMG-II): from individual species to whole genera.</title>
        <authorList>
            <person name="Goeker M."/>
        </authorList>
    </citation>
    <scope>NUCLEOTIDE SEQUENCE [LARGE SCALE GENOMIC DNA]</scope>
    <source>
        <strain evidence="2 3">DSM 44720</strain>
    </source>
</reference>
<accession>A0A2T0SLL3</accession>
<name>A0A2T0SLL3_9PSEU</name>